<dbReference type="NCBIfam" id="TIGR03512">
    <property type="entry name" value="GldD_lipo"/>
    <property type="match status" value="1"/>
</dbReference>
<proteinExistence type="predicted"/>
<dbReference type="InterPro" id="IPR019850">
    <property type="entry name" value="GldD-like"/>
</dbReference>
<feature type="chain" id="PRO_5022899037" evidence="1">
    <location>
        <begin position="19"/>
        <end position="193"/>
    </location>
</feature>
<keyword evidence="2" id="KW-0449">Lipoprotein</keyword>
<accession>A0A5D0G2K2</accession>
<reference evidence="2 3" key="1">
    <citation type="submission" date="2019-08" db="EMBL/GenBank/DDBJ databases">
        <title>Formosa sediminis sp. nov., isolated from marine sediment.</title>
        <authorList>
            <person name="Cao W.R."/>
        </authorList>
    </citation>
    <scope>NUCLEOTIDE SEQUENCE [LARGE SCALE GENOMIC DNA]</scope>
    <source>
        <strain evidence="2 3">1494</strain>
    </source>
</reference>
<dbReference type="OrthoDB" id="679501at2"/>
<evidence type="ECO:0000313" key="3">
    <source>
        <dbReference type="Proteomes" id="UP000324550"/>
    </source>
</evidence>
<keyword evidence="3" id="KW-1185">Reference proteome</keyword>
<organism evidence="2 3">
    <name type="scientific">Formosa maritima</name>
    <dbReference type="NCBI Taxonomy" id="2592046"/>
    <lineage>
        <taxon>Bacteria</taxon>
        <taxon>Pseudomonadati</taxon>
        <taxon>Bacteroidota</taxon>
        <taxon>Flavobacteriia</taxon>
        <taxon>Flavobacteriales</taxon>
        <taxon>Flavobacteriaceae</taxon>
        <taxon>Formosa</taxon>
    </lineage>
</organism>
<evidence type="ECO:0000256" key="1">
    <source>
        <dbReference type="SAM" id="SignalP"/>
    </source>
</evidence>
<evidence type="ECO:0000313" key="2">
    <source>
        <dbReference type="EMBL" id="TYA53323.1"/>
    </source>
</evidence>
<dbReference type="AlphaFoldDB" id="A0A5D0G2K2"/>
<protein>
    <submittedName>
        <fullName evidence="2">Gliding motility lipoprotein GldD</fullName>
    </submittedName>
</protein>
<comment type="caution">
    <text evidence="2">The sequence shown here is derived from an EMBL/GenBank/DDBJ whole genome shotgun (WGS) entry which is preliminary data.</text>
</comment>
<keyword evidence="1" id="KW-0732">Signal</keyword>
<sequence>MKNSLLVLLILVICMACGQDPVPKPNAHLRLEYPEANYQKLQLDLPFNLEKNLIATNVETKPLQGETKSYGVTLQYPSIKGAIYLTYKSIDNKEENLMAFLRDAQKFTQEHTKKADEIIEQVYENNERRVYGMIYEVGGNAASQSQFYVTDSTNHFLTGSLYFYAKPNYDSIYPAAKYLEKDIKHIMETVSWK</sequence>
<name>A0A5D0G2K2_9FLAO</name>
<gene>
    <name evidence="2" type="primary">gldD</name>
    <name evidence="2" type="ORF">FVF61_09860</name>
</gene>
<dbReference type="Pfam" id="PF25593">
    <property type="entry name" value="GldD_lipo"/>
    <property type="match status" value="1"/>
</dbReference>
<dbReference type="Proteomes" id="UP000324550">
    <property type="component" value="Unassembled WGS sequence"/>
</dbReference>
<dbReference type="EMBL" id="VSFC01000052">
    <property type="protein sequence ID" value="TYA53323.1"/>
    <property type="molecule type" value="Genomic_DNA"/>
</dbReference>
<feature type="signal peptide" evidence="1">
    <location>
        <begin position="1"/>
        <end position="18"/>
    </location>
</feature>